<name>G4RKM6_THETK</name>
<dbReference type="STRING" id="768679.TTX_1491"/>
<gene>
    <name evidence="2" type="ordered locus">TTX_1491</name>
</gene>
<dbReference type="PANTHER" id="PTHR12746:SF2">
    <property type="entry name" value="60S RIBOSOMAL EXPORT PROTEIN NMD3"/>
    <property type="match status" value="1"/>
</dbReference>
<dbReference type="GO" id="GO:0043023">
    <property type="term" value="F:ribosomal large subunit binding"/>
    <property type="evidence" value="ECO:0007669"/>
    <property type="project" value="InterPro"/>
</dbReference>
<organism evidence="2 3">
    <name type="scientific">Thermoproteus tenax (strain ATCC 35583 / DSM 2078 / JCM 9277 / NBRC 100435 / Kra 1)</name>
    <dbReference type="NCBI Taxonomy" id="768679"/>
    <lineage>
        <taxon>Archaea</taxon>
        <taxon>Thermoproteota</taxon>
        <taxon>Thermoprotei</taxon>
        <taxon>Thermoproteales</taxon>
        <taxon>Thermoproteaceae</taxon>
        <taxon>Thermoproteus</taxon>
    </lineage>
</organism>
<dbReference type="EMBL" id="FN869859">
    <property type="protein sequence ID" value="CCC82121.1"/>
    <property type="molecule type" value="Genomic_DNA"/>
</dbReference>
<dbReference type="RefSeq" id="WP_014127375.1">
    <property type="nucleotide sequence ID" value="NC_016070.1"/>
</dbReference>
<evidence type="ECO:0000313" key="2">
    <source>
        <dbReference type="EMBL" id="CCC82121.1"/>
    </source>
</evidence>
<feature type="domain" description="Nmd3 N-terminal" evidence="1">
    <location>
        <begin position="6"/>
        <end position="232"/>
    </location>
</feature>
<dbReference type="AlphaFoldDB" id="G4RKM6"/>
<dbReference type="eggNOG" id="arCOG04149">
    <property type="taxonomic scope" value="Archaea"/>
</dbReference>
<dbReference type="Pfam" id="PF04981">
    <property type="entry name" value="NMD3"/>
    <property type="match status" value="1"/>
</dbReference>
<accession>G4RKM6</accession>
<proteinExistence type="predicted"/>
<evidence type="ECO:0000259" key="1">
    <source>
        <dbReference type="Pfam" id="PF04981"/>
    </source>
</evidence>
<dbReference type="PANTHER" id="PTHR12746">
    <property type="entry name" value="NONSENSE-MEDIATED MRNA DECAY PROTEIN 3"/>
    <property type="match status" value="1"/>
</dbReference>
<dbReference type="PATRIC" id="fig|768679.9.peg.1512"/>
<dbReference type="GeneID" id="11262373"/>
<reference evidence="2 3" key="1">
    <citation type="journal article" date="2011" name="PLoS ONE">
        <title>The complete genome sequence of Thermoproteus tenax: a physiologically versatile member of the Crenarchaeota.</title>
        <authorList>
            <person name="Siebers B."/>
            <person name="Zaparty M."/>
            <person name="Raddatz G."/>
            <person name="Tjaden B."/>
            <person name="Albers S.V."/>
            <person name="Bell S.D."/>
            <person name="Blombach F."/>
            <person name="Kletzin A."/>
            <person name="Kyrpides N."/>
            <person name="Lanz C."/>
            <person name="Plagens A."/>
            <person name="Rampp M."/>
            <person name="Rosinus A."/>
            <person name="von Jan M."/>
            <person name="Makarova K.S."/>
            <person name="Klenk H.P."/>
            <person name="Schuster S.C."/>
            <person name="Hensel R."/>
        </authorList>
    </citation>
    <scope>NUCLEOTIDE SEQUENCE [LARGE SCALE GENOMIC DNA]</scope>
    <source>
        <strain evidence="3">ATCC 35583 / DSM 2078 / JCM 9277 / NBRC 100435 / Kra 1</strain>
    </source>
</reference>
<dbReference type="OrthoDB" id="15051at2157"/>
<dbReference type="HOGENOM" id="CLU_065087_1_1_2"/>
<sequence length="321" mass="36521">MPKVLCPICGRAVDRLIEGMCEECYLSRHPVLEIKNFNVVRCKYCGAYYIRGRWVKPKRGDDRELLERLLRDNIDVKGALNAVQIEVYEDRVVYNIAGVGAPHELIKPREFQTSYVAPFLLDVCPDCRRNIWGVERGLVRIKGYPEDLGEIEYKKIESVLEHVLYEARGRNIGSVISIERTRGGVEVLTTEPKLARHIAHKIHQVLPSDYVESYKVLKGRGDKKVYHYTATVYVITLEEGDVVRRGPSYYLVIDVNNREVVTVDVASKAQVRFPLYRFTEVKTEKVAKARRGVGGEGLGAPGGLGVVYYVEIDNKHYIVPI</sequence>
<dbReference type="Proteomes" id="UP000002654">
    <property type="component" value="Chromosome"/>
</dbReference>
<dbReference type="PaxDb" id="768679-TTX_1491"/>
<dbReference type="KEGG" id="ttn:TTX_1491"/>
<protein>
    <submittedName>
        <fullName evidence="2">NMD3 family protein</fullName>
    </submittedName>
</protein>
<dbReference type="GO" id="GO:0005737">
    <property type="term" value="C:cytoplasm"/>
    <property type="evidence" value="ECO:0007669"/>
    <property type="project" value="TreeGrafter"/>
</dbReference>
<evidence type="ECO:0000313" key="3">
    <source>
        <dbReference type="Proteomes" id="UP000002654"/>
    </source>
</evidence>
<keyword evidence="3" id="KW-1185">Reference proteome</keyword>
<dbReference type="InterPro" id="IPR007064">
    <property type="entry name" value="Nmd3_N"/>
</dbReference>
<dbReference type="InterPro" id="IPR039768">
    <property type="entry name" value="Nmd3"/>
</dbReference>